<organism evidence="2 3">
    <name type="scientific">Vibrio proteolyticus NBRC 13287</name>
    <dbReference type="NCBI Taxonomy" id="1219065"/>
    <lineage>
        <taxon>Bacteria</taxon>
        <taxon>Pseudomonadati</taxon>
        <taxon>Pseudomonadota</taxon>
        <taxon>Gammaproteobacteria</taxon>
        <taxon>Vibrionales</taxon>
        <taxon>Vibrionaceae</taxon>
        <taxon>Vibrio</taxon>
    </lineage>
</organism>
<dbReference type="RefSeq" id="WP_021705051.1">
    <property type="nucleotide sequence ID" value="NZ_BATJ01000006.1"/>
</dbReference>
<feature type="transmembrane region" description="Helical" evidence="1">
    <location>
        <begin position="254"/>
        <end position="276"/>
    </location>
</feature>
<dbReference type="Gene3D" id="1.10.3730.20">
    <property type="match status" value="1"/>
</dbReference>
<dbReference type="NCBIfam" id="TIGR03340">
    <property type="entry name" value="phn_DUF6"/>
    <property type="match status" value="1"/>
</dbReference>
<feature type="transmembrane region" description="Helical" evidence="1">
    <location>
        <begin position="150"/>
        <end position="170"/>
    </location>
</feature>
<dbReference type="InterPro" id="IPR017725">
    <property type="entry name" value="Phosphonate_util-assoc_TM_put"/>
</dbReference>
<keyword evidence="1" id="KW-1133">Transmembrane helix</keyword>
<dbReference type="Proteomes" id="UP000016570">
    <property type="component" value="Unassembled WGS sequence"/>
</dbReference>
<sequence length="300" mass="32694">MAFFAIVLVVFSALLHAGWNILGKSNTSSGTAFTLAAGVTASLLLTPYLIWYLNTIGWQSLPDSFWWIVLMSGACQMLYLVGLMLAYQQADIGVIYPIARALPVLMVGFGGSLLGHTLSWMQWSGFVMITLGCLVVPLARFRDCHVRSYINLGVFWALVAAIGTTGYSILDKQALDIATQVVRVVLSDKHTAIFYLGVQFWAMVLFTLGWCVVSGNVGQIRHAWHIKQRAGLAGIMMASTYGLVLFAMTMTANVSLVVALRQISIVFGLIMGVLFLAERWFFTRGIGVSLILGGLLLALA</sequence>
<gene>
    <name evidence="2" type="ORF">VPR01S_06_00930</name>
</gene>
<comment type="caution">
    <text evidence="2">The sequence shown here is derived from an EMBL/GenBank/DDBJ whole genome shotgun (WGS) entry which is preliminary data.</text>
</comment>
<keyword evidence="1" id="KW-0812">Transmembrane</keyword>
<dbReference type="eggNOG" id="COG0697">
    <property type="taxonomic scope" value="Bacteria"/>
</dbReference>
<accession>U2ZHA8</accession>
<keyword evidence="1" id="KW-0472">Membrane</keyword>
<dbReference type="SUPFAM" id="SSF103481">
    <property type="entry name" value="Multidrug resistance efflux transporter EmrE"/>
    <property type="match status" value="1"/>
</dbReference>
<dbReference type="STRING" id="1219065.VPR01S_06_00930"/>
<dbReference type="InterPro" id="IPR037185">
    <property type="entry name" value="EmrE-like"/>
</dbReference>
<feature type="transmembrane region" description="Helical" evidence="1">
    <location>
        <begin position="230"/>
        <end position="248"/>
    </location>
</feature>
<dbReference type="EMBL" id="BATJ01000006">
    <property type="protein sequence ID" value="GAD67076.1"/>
    <property type="molecule type" value="Genomic_DNA"/>
</dbReference>
<feature type="transmembrane region" description="Helical" evidence="1">
    <location>
        <begin position="120"/>
        <end position="138"/>
    </location>
</feature>
<proteinExistence type="predicted"/>
<evidence type="ECO:0000313" key="3">
    <source>
        <dbReference type="Proteomes" id="UP000016570"/>
    </source>
</evidence>
<reference evidence="2 3" key="1">
    <citation type="submission" date="2013-09" db="EMBL/GenBank/DDBJ databases">
        <title>Whole genome shotgun sequence of Vibrio proteolyticus NBRC 13287.</title>
        <authorList>
            <person name="Isaki S."/>
            <person name="Hosoyama A."/>
            <person name="Numata M."/>
            <person name="Hashimoto M."/>
            <person name="Hosoyama Y."/>
            <person name="Tsuchikane K."/>
            <person name="Noguchi M."/>
            <person name="Hirakata S."/>
            <person name="Ichikawa N."/>
            <person name="Ohji S."/>
            <person name="Yamazoe A."/>
            <person name="Fujita N."/>
        </authorList>
    </citation>
    <scope>NUCLEOTIDE SEQUENCE [LARGE SCALE GENOMIC DNA]</scope>
    <source>
        <strain evidence="2 3">NBRC 13287</strain>
    </source>
</reference>
<keyword evidence="3" id="KW-1185">Reference proteome</keyword>
<feature type="transmembrane region" description="Helical" evidence="1">
    <location>
        <begin position="33"/>
        <end position="53"/>
    </location>
</feature>
<evidence type="ECO:0000256" key="1">
    <source>
        <dbReference type="SAM" id="Phobius"/>
    </source>
</evidence>
<dbReference type="AlphaFoldDB" id="U2ZHA8"/>
<feature type="transmembrane region" description="Helical" evidence="1">
    <location>
        <begin position="192"/>
        <end position="218"/>
    </location>
</feature>
<feature type="transmembrane region" description="Helical" evidence="1">
    <location>
        <begin position="65"/>
        <end position="87"/>
    </location>
</feature>
<name>U2ZHA8_VIBPR</name>
<feature type="transmembrane region" description="Helical" evidence="1">
    <location>
        <begin position="281"/>
        <end position="299"/>
    </location>
</feature>
<protein>
    <submittedName>
        <fullName evidence="2">Uncharacterized protein</fullName>
    </submittedName>
</protein>
<evidence type="ECO:0000313" key="2">
    <source>
        <dbReference type="EMBL" id="GAD67076.1"/>
    </source>
</evidence>